<reference evidence="3" key="1">
    <citation type="submission" date="2020-05" db="EMBL/GenBank/DDBJ databases">
        <title>Evolutionary and genomic comparisons of hybrid uninucleate and nonhybrid Rhizoctonia fungi.</title>
        <authorList>
            <person name="Li C."/>
            <person name="Chen X."/>
        </authorList>
    </citation>
    <scope>NUCLEOTIDE SEQUENCE</scope>
    <source>
        <strain evidence="3">AG-1 IA</strain>
    </source>
</reference>
<proteinExistence type="predicted"/>
<dbReference type="GO" id="GO:0015074">
    <property type="term" value="P:DNA integration"/>
    <property type="evidence" value="ECO:0007669"/>
    <property type="project" value="InterPro"/>
</dbReference>
<dbReference type="Gene3D" id="3.30.420.10">
    <property type="entry name" value="Ribonuclease H-like superfamily/Ribonuclease H"/>
    <property type="match status" value="1"/>
</dbReference>
<evidence type="ECO:0000259" key="2">
    <source>
        <dbReference type="PROSITE" id="PS50994"/>
    </source>
</evidence>
<dbReference type="KEGG" id="rsx:RhiXN_03634"/>
<dbReference type="InterPro" id="IPR050951">
    <property type="entry name" value="Retrovirus_Pol_polyprotein"/>
</dbReference>
<dbReference type="RefSeq" id="XP_043175870.1">
    <property type="nucleotide sequence ID" value="XM_043323451.1"/>
</dbReference>
<dbReference type="PROSITE" id="PS50994">
    <property type="entry name" value="INTEGRASE"/>
    <property type="match status" value="1"/>
</dbReference>
<dbReference type="InterPro" id="IPR012337">
    <property type="entry name" value="RNaseH-like_sf"/>
</dbReference>
<sequence length="152" mass="17557">MVHFIPMQFTASAIDIANIFITYIWKLHGLPKSTVSDRGPTFNAKFICHLYKRLDIKPTYSTAYHPQTDGQTECIQREAKIFLCMFGNHCQSDWVSLLPLAKFALNNLKQTSTGKSLFQTCYRYNPRFSAGQKSEEMVPNVDKHTEFLEKRL</sequence>
<dbReference type="InterPro" id="IPR001584">
    <property type="entry name" value="Integrase_cat-core"/>
</dbReference>
<keyword evidence="1" id="KW-0694">RNA-binding</keyword>
<dbReference type="GO" id="GO:0003723">
    <property type="term" value="F:RNA binding"/>
    <property type="evidence" value="ECO:0007669"/>
    <property type="project" value="UniProtKB-KW"/>
</dbReference>
<accession>A0A8H8NNA0</accession>
<dbReference type="GO" id="GO:0005634">
    <property type="term" value="C:nucleus"/>
    <property type="evidence" value="ECO:0007669"/>
    <property type="project" value="UniProtKB-ARBA"/>
</dbReference>
<name>A0A8H8NNA0_9AGAM</name>
<dbReference type="Proteomes" id="UP000650533">
    <property type="component" value="Chromosome 1"/>
</dbReference>
<evidence type="ECO:0000256" key="1">
    <source>
        <dbReference type="ARBA" id="ARBA00022884"/>
    </source>
</evidence>
<dbReference type="InterPro" id="IPR036397">
    <property type="entry name" value="RNaseH_sf"/>
</dbReference>
<dbReference type="GeneID" id="67025914"/>
<protein>
    <submittedName>
        <fullName evidence="3">Retrotransposable element Tf2 protein</fullName>
    </submittedName>
</protein>
<gene>
    <name evidence="3" type="ORF">RhiXN_03634</name>
</gene>
<dbReference type="SUPFAM" id="SSF53098">
    <property type="entry name" value="Ribonuclease H-like"/>
    <property type="match status" value="1"/>
</dbReference>
<dbReference type="EMBL" id="CP059658">
    <property type="protein sequence ID" value="QRW15633.1"/>
    <property type="molecule type" value="Genomic_DNA"/>
</dbReference>
<evidence type="ECO:0000313" key="4">
    <source>
        <dbReference type="Proteomes" id="UP000650533"/>
    </source>
</evidence>
<organism evidence="3 4">
    <name type="scientific">Rhizoctonia solani</name>
    <dbReference type="NCBI Taxonomy" id="456999"/>
    <lineage>
        <taxon>Eukaryota</taxon>
        <taxon>Fungi</taxon>
        <taxon>Dikarya</taxon>
        <taxon>Basidiomycota</taxon>
        <taxon>Agaricomycotina</taxon>
        <taxon>Agaricomycetes</taxon>
        <taxon>Cantharellales</taxon>
        <taxon>Ceratobasidiaceae</taxon>
        <taxon>Rhizoctonia</taxon>
    </lineage>
</organism>
<dbReference type="AlphaFoldDB" id="A0A8H8NNA0"/>
<evidence type="ECO:0000313" key="3">
    <source>
        <dbReference type="EMBL" id="QRW15633.1"/>
    </source>
</evidence>
<dbReference type="PANTHER" id="PTHR37984">
    <property type="entry name" value="PROTEIN CBG26694"/>
    <property type="match status" value="1"/>
</dbReference>
<dbReference type="PANTHER" id="PTHR37984:SF5">
    <property type="entry name" value="PROTEIN NYNRIN-LIKE"/>
    <property type="match status" value="1"/>
</dbReference>
<feature type="domain" description="Integrase catalytic" evidence="2">
    <location>
        <begin position="1"/>
        <end position="134"/>
    </location>
</feature>